<dbReference type="Pfam" id="PF10819">
    <property type="entry name" value="DUF2564"/>
    <property type="match status" value="1"/>
</dbReference>
<dbReference type="AlphaFoldDB" id="A0A1H3U7K5"/>
<evidence type="ECO:0008006" key="3">
    <source>
        <dbReference type="Google" id="ProtNLM"/>
    </source>
</evidence>
<accession>A0A1H3U7K5</accession>
<organism evidence="1 2">
    <name type="scientific">Evansella caseinilytica</name>
    <dbReference type="NCBI Taxonomy" id="1503961"/>
    <lineage>
        <taxon>Bacteria</taxon>
        <taxon>Bacillati</taxon>
        <taxon>Bacillota</taxon>
        <taxon>Bacilli</taxon>
        <taxon>Bacillales</taxon>
        <taxon>Bacillaceae</taxon>
        <taxon>Evansella</taxon>
    </lineage>
</organism>
<dbReference type="EMBL" id="FNPI01000019">
    <property type="protein sequence ID" value="SDZ58446.1"/>
    <property type="molecule type" value="Genomic_DNA"/>
</dbReference>
<protein>
    <recommendedName>
        <fullName evidence="3">DUF2564 family protein</fullName>
    </recommendedName>
</protein>
<gene>
    <name evidence="1" type="ORF">SAMN05421736_11936</name>
</gene>
<dbReference type="Proteomes" id="UP000198935">
    <property type="component" value="Unassembled WGS sequence"/>
</dbReference>
<reference evidence="2" key="1">
    <citation type="submission" date="2016-10" db="EMBL/GenBank/DDBJ databases">
        <authorList>
            <person name="Varghese N."/>
            <person name="Submissions S."/>
        </authorList>
    </citation>
    <scope>NUCLEOTIDE SEQUENCE [LARGE SCALE GENOMIC DNA]</scope>
    <source>
        <strain evidence="2">SP</strain>
    </source>
</reference>
<keyword evidence="2" id="KW-1185">Reference proteome</keyword>
<dbReference type="InterPro" id="IPR020314">
    <property type="entry name" value="Uncharacterised_YpzA"/>
</dbReference>
<sequence length="81" mass="9100">MMSEPFNDIHQVEMAVKAAQKAVGNATMNMDPAQLENATKAIEAAKSQLQRAFQHEISEEFVQFSANLLEKLEHQVEEAKK</sequence>
<evidence type="ECO:0000313" key="2">
    <source>
        <dbReference type="Proteomes" id="UP000198935"/>
    </source>
</evidence>
<evidence type="ECO:0000313" key="1">
    <source>
        <dbReference type="EMBL" id="SDZ58446.1"/>
    </source>
</evidence>
<name>A0A1H3U7K5_9BACI</name>
<proteinExistence type="predicted"/>